<keyword evidence="3 5" id="KW-1133">Transmembrane helix</keyword>
<dbReference type="GO" id="GO:0016020">
    <property type="term" value="C:membrane"/>
    <property type="evidence" value="ECO:0007669"/>
    <property type="project" value="UniProtKB-SubCell"/>
</dbReference>
<gene>
    <name evidence="6" type="ORF">A6770_26100</name>
</gene>
<feature type="transmembrane region" description="Helical" evidence="5">
    <location>
        <begin position="399"/>
        <end position="418"/>
    </location>
</feature>
<evidence type="ECO:0000256" key="2">
    <source>
        <dbReference type="ARBA" id="ARBA00022692"/>
    </source>
</evidence>
<evidence type="ECO:0000313" key="6">
    <source>
        <dbReference type="EMBL" id="RCJ26778.1"/>
    </source>
</evidence>
<sequence>MSRPENHSLLGQVTTTEVAAPKQSLTLSDAVALIVGIVIGAGIFQTPALVAAQAGSDLAVLLFWLAGGVVSLIGALCYAELATTYPDVGGVYYYLKRAFGRRVAFLFAWARMTVIQTGSIALLAFVFGDYASEILRLGAFSPSVYAAGAIAVLTALNIIGLQHGKWTQNLLTVAKVLGLLLVVIIGLTATPNSAAPVESASSGSWGLAMVFVLLSYGGWNEAAYISAEIQNRQRNILRSLLWSIGIITTIYLAINLAYLRGLGLANMATSEAVAADLMRSLWGTPGALFISILIAIATLGAINATIFTGARTNYALGQDFSLFSFMGRWQQRPSTPSQALLLQAAIALALVLLGTLTRKGFETMVDYTAPVFWFFFFLSGISLLVLRKREPEILRPFSVPFYPITPLLFCAVCGYLLYSSLVYTNVGAIVGVLVVAAGIPLLIWNRYRQGRA</sequence>
<feature type="transmembrane region" description="Helical" evidence="5">
    <location>
        <begin position="339"/>
        <end position="357"/>
    </location>
</feature>
<feature type="transmembrane region" description="Helical" evidence="5">
    <location>
        <begin position="103"/>
        <end position="127"/>
    </location>
</feature>
<feature type="transmembrane region" description="Helical" evidence="5">
    <location>
        <begin position="369"/>
        <end position="387"/>
    </location>
</feature>
<accession>A0A367QRE5</accession>
<feature type="transmembrane region" description="Helical" evidence="5">
    <location>
        <begin position="202"/>
        <end position="219"/>
    </location>
</feature>
<dbReference type="PANTHER" id="PTHR11785:SF512">
    <property type="entry name" value="SOBREMESA, ISOFORM B"/>
    <property type="match status" value="1"/>
</dbReference>
<feature type="transmembrane region" description="Helical" evidence="5">
    <location>
        <begin position="281"/>
        <end position="302"/>
    </location>
</feature>
<proteinExistence type="predicted"/>
<feature type="transmembrane region" description="Helical" evidence="5">
    <location>
        <begin position="424"/>
        <end position="444"/>
    </location>
</feature>
<keyword evidence="4 5" id="KW-0472">Membrane</keyword>
<dbReference type="InterPro" id="IPR002293">
    <property type="entry name" value="AA/rel_permease1"/>
</dbReference>
<dbReference type="GO" id="GO:0015179">
    <property type="term" value="F:L-amino acid transmembrane transporter activity"/>
    <property type="evidence" value="ECO:0007669"/>
    <property type="project" value="TreeGrafter"/>
</dbReference>
<evidence type="ECO:0000313" key="7">
    <source>
        <dbReference type="Proteomes" id="UP000252107"/>
    </source>
</evidence>
<dbReference type="EMBL" id="LXQD01000307">
    <property type="protein sequence ID" value="RCJ26778.1"/>
    <property type="molecule type" value="Genomic_DNA"/>
</dbReference>
<evidence type="ECO:0000256" key="3">
    <source>
        <dbReference type="ARBA" id="ARBA00022989"/>
    </source>
</evidence>
<comment type="caution">
    <text evidence="6">The sequence shown here is derived from an EMBL/GenBank/DDBJ whole genome shotgun (WGS) entry which is preliminary data.</text>
</comment>
<feature type="transmembrane region" description="Helical" evidence="5">
    <location>
        <begin position="139"/>
        <end position="158"/>
    </location>
</feature>
<keyword evidence="2 5" id="KW-0812">Transmembrane</keyword>
<dbReference type="PIRSF" id="PIRSF006060">
    <property type="entry name" value="AA_transporter"/>
    <property type="match status" value="1"/>
</dbReference>
<feature type="transmembrane region" description="Helical" evidence="5">
    <location>
        <begin position="240"/>
        <end position="261"/>
    </location>
</feature>
<dbReference type="PANTHER" id="PTHR11785">
    <property type="entry name" value="AMINO ACID TRANSPORTER"/>
    <property type="match status" value="1"/>
</dbReference>
<dbReference type="AlphaFoldDB" id="A0A367QRE5"/>
<dbReference type="Gene3D" id="1.20.1740.10">
    <property type="entry name" value="Amino acid/polyamine transporter I"/>
    <property type="match status" value="1"/>
</dbReference>
<comment type="subcellular location">
    <subcellularLocation>
        <location evidence="1">Membrane</location>
        <topology evidence="1">Multi-pass membrane protein</topology>
    </subcellularLocation>
</comment>
<evidence type="ECO:0000256" key="5">
    <source>
        <dbReference type="SAM" id="Phobius"/>
    </source>
</evidence>
<feature type="transmembrane region" description="Helical" evidence="5">
    <location>
        <begin position="58"/>
        <end position="82"/>
    </location>
</feature>
<organism evidence="6 7">
    <name type="scientific">Nostoc minutum NIES-26</name>
    <dbReference type="NCBI Taxonomy" id="1844469"/>
    <lineage>
        <taxon>Bacteria</taxon>
        <taxon>Bacillati</taxon>
        <taxon>Cyanobacteriota</taxon>
        <taxon>Cyanophyceae</taxon>
        <taxon>Nostocales</taxon>
        <taxon>Nostocaceae</taxon>
        <taxon>Nostoc</taxon>
    </lineage>
</organism>
<dbReference type="Proteomes" id="UP000252107">
    <property type="component" value="Unassembled WGS sequence"/>
</dbReference>
<evidence type="ECO:0000256" key="1">
    <source>
        <dbReference type="ARBA" id="ARBA00004141"/>
    </source>
</evidence>
<feature type="transmembrane region" description="Helical" evidence="5">
    <location>
        <begin position="170"/>
        <end position="190"/>
    </location>
</feature>
<dbReference type="Pfam" id="PF13520">
    <property type="entry name" value="AA_permease_2"/>
    <property type="match status" value="1"/>
</dbReference>
<feature type="transmembrane region" description="Helical" evidence="5">
    <location>
        <begin position="30"/>
        <end position="52"/>
    </location>
</feature>
<reference evidence="6" key="1">
    <citation type="submission" date="2016-04" db="EMBL/GenBank/DDBJ databases">
        <authorList>
            <person name="Tabuchi Yagui T.R."/>
        </authorList>
    </citation>
    <scope>NUCLEOTIDE SEQUENCE [LARGE SCALE GENOMIC DNA]</scope>
    <source>
        <strain evidence="6">NIES-26</strain>
    </source>
</reference>
<dbReference type="InterPro" id="IPR050598">
    <property type="entry name" value="AminoAcid_Transporter"/>
</dbReference>
<keyword evidence="7" id="KW-1185">Reference proteome</keyword>
<protein>
    <submittedName>
        <fullName evidence="6">Amino acid permease</fullName>
    </submittedName>
</protein>
<name>A0A367QRE5_9NOSO</name>
<evidence type="ECO:0000256" key="4">
    <source>
        <dbReference type="ARBA" id="ARBA00023136"/>
    </source>
</evidence>